<proteinExistence type="predicted"/>
<comment type="caution">
    <text evidence="3">The sequence shown here is derived from an EMBL/GenBank/DDBJ whole genome shotgun (WGS) entry which is preliminary data.</text>
</comment>
<keyword evidence="1" id="KW-0812">Transmembrane</keyword>
<dbReference type="RefSeq" id="WP_060800768.1">
    <property type="nucleotide sequence ID" value="NZ_KQ957105.1"/>
</dbReference>
<reference evidence="3 4" key="1">
    <citation type="submission" date="2016-01" db="EMBL/GenBank/DDBJ databases">
        <authorList>
            <person name="Oliw E.H."/>
        </authorList>
    </citation>
    <scope>NUCLEOTIDE SEQUENCE [LARGE SCALE GENOMIC DNA]</scope>
    <source>
        <strain evidence="3 4">CMW7756A</strain>
    </source>
</reference>
<dbReference type="PATRIC" id="fig|54005.3.peg.1835"/>
<evidence type="ECO:0000313" key="4">
    <source>
        <dbReference type="Proteomes" id="UP000070174"/>
    </source>
</evidence>
<sequence length="169" mass="20167">MSDIKLPWDDDSEAIKYVYVNPRNKFSEKYAYMITSLLIILGIFTKYKLTVVLALLLLLSLITKRYVAASSKGLEMYTDMKITKTYKLWEWSEIDAITYEKVPNQKGKILLYFTKSDVTKRFFFDENDQDRVFEVAKSHNKKIKIYDAYEYKQNLKRFKESMKKSKKKK</sequence>
<dbReference type="InterPro" id="IPR048871">
    <property type="entry name" value="PH_7_bact"/>
</dbReference>
<name>A0A133PGZ5_9FIRM</name>
<dbReference type="Pfam" id="PF20794">
    <property type="entry name" value="bPH_7"/>
    <property type="match status" value="1"/>
</dbReference>
<feature type="domain" description="Bacterial PH" evidence="2">
    <location>
        <begin position="15"/>
        <end position="148"/>
    </location>
</feature>
<dbReference type="EMBL" id="LRQE01000050">
    <property type="protein sequence ID" value="KXA27801.1"/>
    <property type="molecule type" value="Genomic_DNA"/>
</dbReference>
<evidence type="ECO:0000259" key="2">
    <source>
        <dbReference type="Pfam" id="PF20794"/>
    </source>
</evidence>
<evidence type="ECO:0000256" key="1">
    <source>
        <dbReference type="SAM" id="Phobius"/>
    </source>
</evidence>
<feature type="transmembrane region" description="Helical" evidence="1">
    <location>
        <begin position="30"/>
        <end position="62"/>
    </location>
</feature>
<accession>A0A133PGZ5</accession>
<organism evidence="3">
    <name type="scientific">Peptoniphilus harei</name>
    <dbReference type="NCBI Taxonomy" id="54005"/>
    <lineage>
        <taxon>Bacteria</taxon>
        <taxon>Bacillati</taxon>
        <taxon>Bacillota</taxon>
        <taxon>Tissierellia</taxon>
        <taxon>Tissierellales</taxon>
        <taxon>Peptoniphilaceae</taxon>
        <taxon>Peptoniphilus</taxon>
    </lineage>
</organism>
<dbReference type="AlphaFoldDB" id="A0A133PGZ5"/>
<gene>
    <name evidence="3" type="ORF">HMPREF3229_01872</name>
</gene>
<dbReference type="Proteomes" id="UP000070174">
    <property type="component" value="Unassembled WGS sequence"/>
</dbReference>
<keyword evidence="1" id="KW-0472">Membrane</keyword>
<keyword evidence="1" id="KW-1133">Transmembrane helix</keyword>
<protein>
    <recommendedName>
        <fullName evidence="2">Bacterial PH domain-containing protein</fullName>
    </recommendedName>
</protein>
<evidence type="ECO:0000313" key="3">
    <source>
        <dbReference type="EMBL" id="KXA27801.1"/>
    </source>
</evidence>